<dbReference type="CDD" id="cd01879">
    <property type="entry name" value="FeoB"/>
    <property type="match status" value="1"/>
</dbReference>
<protein>
    <submittedName>
        <fullName evidence="4">Ferrous iron transport protein B</fullName>
    </submittedName>
</protein>
<dbReference type="InterPro" id="IPR050860">
    <property type="entry name" value="FeoB_GTPase"/>
</dbReference>
<dbReference type="InterPro" id="IPR011640">
    <property type="entry name" value="Fe2_transport_prot_B_C"/>
</dbReference>
<feature type="transmembrane region" description="Helical" evidence="2">
    <location>
        <begin position="321"/>
        <end position="340"/>
    </location>
</feature>
<keyword evidence="2" id="KW-1133">Transmembrane helix</keyword>
<accession>A0A5C6AW48</accession>
<dbReference type="EMBL" id="SJPN01000004">
    <property type="protein sequence ID" value="TWU02354.1"/>
    <property type="molecule type" value="Genomic_DNA"/>
</dbReference>
<feature type="transmembrane region" description="Helical" evidence="2">
    <location>
        <begin position="270"/>
        <end position="291"/>
    </location>
</feature>
<reference evidence="4 5" key="1">
    <citation type="submission" date="2019-02" db="EMBL/GenBank/DDBJ databases">
        <title>Deep-cultivation of Planctomycetes and their phenomic and genomic characterization uncovers novel biology.</title>
        <authorList>
            <person name="Wiegand S."/>
            <person name="Jogler M."/>
            <person name="Boedeker C."/>
            <person name="Pinto D."/>
            <person name="Vollmers J."/>
            <person name="Rivas-Marin E."/>
            <person name="Kohn T."/>
            <person name="Peeters S.H."/>
            <person name="Heuer A."/>
            <person name="Rast P."/>
            <person name="Oberbeckmann S."/>
            <person name="Bunk B."/>
            <person name="Jeske O."/>
            <person name="Meyerdierks A."/>
            <person name="Storesund J.E."/>
            <person name="Kallscheuer N."/>
            <person name="Luecker S."/>
            <person name="Lage O.M."/>
            <person name="Pohl T."/>
            <person name="Merkel B.J."/>
            <person name="Hornburger P."/>
            <person name="Mueller R.-W."/>
            <person name="Bruemmer F."/>
            <person name="Labrenz M."/>
            <person name="Spormann A.M."/>
            <person name="Op Den Camp H."/>
            <person name="Overmann J."/>
            <person name="Amann R."/>
            <person name="Jetten M.S.M."/>
            <person name="Mascher T."/>
            <person name="Medema M.H."/>
            <person name="Devos D.P."/>
            <person name="Kaster A.-K."/>
            <person name="Ovreas L."/>
            <person name="Rohde M."/>
            <person name="Galperin M.Y."/>
            <person name="Jogler C."/>
        </authorList>
    </citation>
    <scope>NUCLEOTIDE SEQUENCE [LARGE SCALE GENOMIC DNA]</scope>
    <source>
        <strain evidence="4 5">Pla52n</strain>
    </source>
</reference>
<feature type="transmembrane region" description="Helical" evidence="2">
    <location>
        <begin position="346"/>
        <end position="365"/>
    </location>
</feature>
<organism evidence="4 5">
    <name type="scientific">Stieleria varia</name>
    <dbReference type="NCBI Taxonomy" id="2528005"/>
    <lineage>
        <taxon>Bacteria</taxon>
        <taxon>Pseudomonadati</taxon>
        <taxon>Planctomycetota</taxon>
        <taxon>Planctomycetia</taxon>
        <taxon>Pirellulales</taxon>
        <taxon>Pirellulaceae</taxon>
        <taxon>Stieleria</taxon>
    </lineage>
</organism>
<evidence type="ECO:0000256" key="1">
    <source>
        <dbReference type="SAM" id="MobiDB-lite"/>
    </source>
</evidence>
<dbReference type="InterPro" id="IPR027417">
    <property type="entry name" value="P-loop_NTPase"/>
</dbReference>
<feature type="transmembrane region" description="Helical" evidence="2">
    <location>
        <begin position="721"/>
        <end position="744"/>
    </location>
</feature>
<dbReference type="Pfam" id="PF07670">
    <property type="entry name" value="Gate"/>
    <property type="match status" value="2"/>
</dbReference>
<comment type="caution">
    <text evidence="4">The sequence shown here is derived from an EMBL/GenBank/DDBJ whole genome shotgun (WGS) entry which is preliminary data.</text>
</comment>
<feature type="transmembrane region" description="Helical" evidence="2">
    <location>
        <begin position="487"/>
        <end position="510"/>
    </location>
</feature>
<keyword evidence="2" id="KW-0812">Transmembrane</keyword>
<dbReference type="PANTHER" id="PTHR43185:SF1">
    <property type="entry name" value="FE(2+) TRANSPORTER FEOB"/>
    <property type="match status" value="1"/>
</dbReference>
<feature type="transmembrane region" description="Helical" evidence="2">
    <location>
        <begin position="372"/>
        <end position="401"/>
    </location>
</feature>
<dbReference type="InterPro" id="IPR030389">
    <property type="entry name" value="G_FEOB_dom"/>
</dbReference>
<feature type="transmembrane region" description="Helical" evidence="2">
    <location>
        <begin position="548"/>
        <end position="567"/>
    </location>
</feature>
<evidence type="ECO:0000313" key="5">
    <source>
        <dbReference type="Proteomes" id="UP000320176"/>
    </source>
</evidence>
<dbReference type="GO" id="GO:0005525">
    <property type="term" value="F:GTP binding"/>
    <property type="evidence" value="ECO:0007669"/>
    <property type="project" value="InterPro"/>
</dbReference>
<dbReference type="PANTHER" id="PTHR43185">
    <property type="entry name" value="FERROUS IRON TRANSPORT PROTEIN B"/>
    <property type="match status" value="1"/>
</dbReference>
<evidence type="ECO:0000259" key="3">
    <source>
        <dbReference type="PROSITE" id="PS51711"/>
    </source>
</evidence>
<dbReference type="SUPFAM" id="SSF52540">
    <property type="entry name" value="P-loop containing nucleoside triphosphate hydrolases"/>
    <property type="match status" value="1"/>
</dbReference>
<dbReference type="Pfam" id="PF02421">
    <property type="entry name" value="FeoB_N"/>
    <property type="match status" value="1"/>
</dbReference>
<feature type="region of interest" description="Disordered" evidence="1">
    <location>
        <begin position="13"/>
        <end position="32"/>
    </location>
</feature>
<proteinExistence type="predicted"/>
<sequence length="748" mass="79603">MIAGADAAGPNVAGPNFTGPNFTGPVKTARSGSAAGSVEQPIVLLAGNPNTGKTSLFNALSGLRAKTANYAGVTVDIRKATVPLTVDCAQGTAQLSMQLIDLPGLYGLVPTSPEETIASEALCDQRLGDPAAVVIVVDSTNMTRGLTLVHSILELQLPAVVALNLIDAADSSGIRIDVAKLSEKLGCPVVAVSSKTGRGLDDLKTLLSDLLSPETVITPAYETSCAVGCSGCAYAERFARSESMVADTVSGPALSPAYTEKLDRFLTAPWVGTIALVLIMLSVFLMIFSLADIPMSLIEGAFAWIAGKLDGILPTERVSPWIWYPAVAASTAVVFAAAYRLASVRWTWQTGLAAAIATVLIALLPQADFRSLLLNGVVGGIAGVVVFLPQICILFFLITILEDSGYMARAAFVAERWMRRVGLPGKAFVPMLSAHACAIPGIMATRTIENWRDRLVTIAVLPLLTCSARLPVYAMLAALLFGGQPVYAALMFAGAYVLGITSALLTALVLRRTVIKGETEPLVIELPPYRRPSLRNAFLTTWDRGSVFLRKAGSVILLIAVVLWAMATYPKPPQDADSTVLASNVSEALSEAEIAAAEHAQAQLEMEYSIAGRAGKLIEPIFRPLGFDWKINIGVISSFAAREVLVSTLSVVYGIGEEGAEDETGLVETLRRQRRPDGTLVFTTATCFSLLVFFVLAMQCLPTQAVTRRETGSWRWAIFQLVYMSALAYVAALIVFQTLSAFGFHHTA</sequence>
<keyword evidence="2" id="KW-0472">Membrane</keyword>
<name>A0A5C6AW48_9BACT</name>
<feature type="transmembrane region" description="Helical" evidence="2">
    <location>
        <begin position="680"/>
        <end position="701"/>
    </location>
</feature>
<dbReference type="AlphaFoldDB" id="A0A5C6AW48"/>
<dbReference type="GO" id="GO:0005886">
    <property type="term" value="C:plasma membrane"/>
    <property type="evidence" value="ECO:0007669"/>
    <property type="project" value="TreeGrafter"/>
</dbReference>
<dbReference type="GO" id="GO:0015093">
    <property type="term" value="F:ferrous iron transmembrane transporter activity"/>
    <property type="evidence" value="ECO:0007669"/>
    <property type="project" value="InterPro"/>
</dbReference>
<keyword evidence="5" id="KW-1185">Reference proteome</keyword>
<evidence type="ECO:0000313" key="4">
    <source>
        <dbReference type="EMBL" id="TWU02354.1"/>
    </source>
</evidence>
<feature type="transmembrane region" description="Helical" evidence="2">
    <location>
        <begin position="455"/>
        <end position="481"/>
    </location>
</feature>
<feature type="domain" description="FeoB-type G" evidence="3">
    <location>
        <begin position="40"/>
        <end position="213"/>
    </location>
</feature>
<dbReference type="Proteomes" id="UP000320176">
    <property type="component" value="Unassembled WGS sequence"/>
</dbReference>
<dbReference type="Pfam" id="PF07664">
    <property type="entry name" value="FeoB_C"/>
    <property type="match status" value="1"/>
</dbReference>
<dbReference type="PROSITE" id="PS51711">
    <property type="entry name" value="G_FEOB"/>
    <property type="match status" value="1"/>
</dbReference>
<dbReference type="InterPro" id="IPR011642">
    <property type="entry name" value="Gate_dom"/>
</dbReference>
<gene>
    <name evidence="4" type="primary">feoB</name>
    <name evidence="4" type="ORF">Pla52n_34040</name>
</gene>
<evidence type="ECO:0000256" key="2">
    <source>
        <dbReference type="SAM" id="Phobius"/>
    </source>
</evidence>
<dbReference type="Gene3D" id="3.40.50.300">
    <property type="entry name" value="P-loop containing nucleotide triphosphate hydrolases"/>
    <property type="match status" value="1"/>
</dbReference>